<dbReference type="EMBL" id="CM047736">
    <property type="protein sequence ID" value="KAJ0054127.1"/>
    <property type="molecule type" value="Genomic_DNA"/>
</dbReference>
<proteinExistence type="predicted"/>
<accession>A0ACC0ZQX7</accession>
<sequence>MWNHCSLCQNPTILNLMTIKQKFPPKSIVTMTSIGVMPLMRMKAVIYLLVLLGMLDGEAGDNDGGDGREERAETSDNEGEVRAETSDNEGEVRAETRGHLSDYEKKSDDFMGRSSEDEDVVSRMSRHKKASEFQYGPDGKIKFEVGQVFRNKIHFNEIFKDYIIQRGFAVRRVHNDKRRIKAVCKEEGCPFFLYAALMVDKQSWQIKKYETNHTCLRVYNNPNAFASWIAKKMEGFIRSHKGSCVKPLDAKLGNVHFWRYIKGSCIGLGGWPPE</sequence>
<reference evidence="2" key="1">
    <citation type="journal article" date="2023" name="G3 (Bethesda)">
        <title>Genome assembly and association tests identify interacting loci associated with vigor, precocity, and sex in interspecific pistachio rootstocks.</title>
        <authorList>
            <person name="Palmer W."/>
            <person name="Jacygrad E."/>
            <person name="Sagayaradj S."/>
            <person name="Cavanaugh K."/>
            <person name="Han R."/>
            <person name="Bertier L."/>
            <person name="Beede B."/>
            <person name="Kafkas S."/>
            <person name="Golino D."/>
            <person name="Preece J."/>
            <person name="Michelmore R."/>
        </authorList>
    </citation>
    <scope>NUCLEOTIDE SEQUENCE [LARGE SCALE GENOMIC DNA]</scope>
</reference>
<dbReference type="Proteomes" id="UP001163603">
    <property type="component" value="Chromosome 1"/>
</dbReference>
<organism evidence="1 2">
    <name type="scientific">Pistacia integerrima</name>
    <dbReference type="NCBI Taxonomy" id="434235"/>
    <lineage>
        <taxon>Eukaryota</taxon>
        <taxon>Viridiplantae</taxon>
        <taxon>Streptophyta</taxon>
        <taxon>Embryophyta</taxon>
        <taxon>Tracheophyta</taxon>
        <taxon>Spermatophyta</taxon>
        <taxon>Magnoliopsida</taxon>
        <taxon>eudicotyledons</taxon>
        <taxon>Gunneridae</taxon>
        <taxon>Pentapetalae</taxon>
        <taxon>rosids</taxon>
        <taxon>malvids</taxon>
        <taxon>Sapindales</taxon>
        <taxon>Anacardiaceae</taxon>
        <taxon>Pistacia</taxon>
    </lineage>
</organism>
<evidence type="ECO:0000313" key="2">
    <source>
        <dbReference type="Proteomes" id="UP001163603"/>
    </source>
</evidence>
<comment type="caution">
    <text evidence="1">The sequence shown here is derived from an EMBL/GenBank/DDBJ whole genome shotgun (WGS) entry which is preliminary data.</text>
</comment>
<protein>
    <submittedName>
        <fullName evidence="1">Uncharacterized protein</fullName>
    </submittedName>
</protein>
<keyword evidence="2" id="KW-1185">Reference proteome</keyword>
<gene>
    <name evidence="1" type="ORF">Pint_01508</name>
</gene>
<evidence type="ECO:0000313" key="1">
    <source>
        <dbReference type="EMBL" id="KAJ0054127.1"/>
    </source>
</evidence>
<name>A0ACC0ZQX7_9ROSI</name>